<sequence length="873" mass="100870">MADNGEHNTSMKEKERDMLERNRRTLARDISESSLRGILTLFRSEDIFTVNDCDTVVSEQIQSVKAEKMLDLLMTKGSAALHVFKNGLRDAKLPFLADLLEDVEDEDERENSKSSIGNNIPRQPMSDDLFVGRSGEMQTLERNMTENTAGCLVPISAMPGCGKACLAAQYAWKHDKWYKDGIFWIYSASEEILEEEFAKLYDVIKQGKGFAKEKEDIKKKRIQEVKRWLKDKTKWLMVFDSADDDSILRSISKNYLPKKFFGHVIITTRIEIVQLRRLVQYKDTVHLQRLSTDDSIMFLTRYTDRKEQSEEETTAMKDVVNNIAGGLPLALAEMAAYVNEKNYTFKQYWETWKKLKDDPTHFKRLLTQVEDDKAISTVFNASFRYIAERFPSGHYALQTAAFCNAGTNIPLKLFILGQDQLQDDIPEEERLKRMLKDSDEQDINLRDLVSAIRKHQLISVQDDDDLHNLTFVWNPFVQDQMRESMSDENKMKCLRTLTRMMTAIYQHGEHDHMDVQTMLLPHAKACVAYLETMGIDHDGEESANFISLQLHIGACYSRVNKFEDADKCFQKCRELLSDLEKKIPNNLEASLTLERGILERRKGCEILAIDLLESSYGMHKQLEQTSLKVKLATAEALEALIFAYVDCGNFVELERKQYVSQLEDTLKIISFNDNINCNLIAHLYGTLGRYYQSNHAKKNFDRALEYYSRACEKNKGSYRKPIYNTCVAELMFLTADPSDTRTIMEAKERCLESKKMLDEWNAPKHRYHAWNAVILAEIQLALGYLKAALETIKEGEELHEQVYAGSCNLELAKHFRIKGHILKTMAKDASEVAESMYLKYKYTKEEIEEEETRLDKFVQKRSKGNEKVVIVDK</sequence>
<dbReference type="Pfam" id="PF00931">
    <property type="entry name" value="NB-ARC"/>
    <property type="match status" value="1"/>
</dbReference>
<dbReference type="Proteomes" id="UP000085678">
    <property type="component" value="Unplaced"/>
</dbReference>
<dbReference type="InterPro" id="IPR019734">
    <property type="entry name" value="TPR_rpt"/>
</dbReference>
<dbReference type="AlphaFoldDB" id="A0A2R2MQ58"/>
<dbReference type="CDD" id="cd01671">
    <property type="entry name" value="CARD"/>
    <property type="match status" value="1"/>
</dbReference>
<organism evidence="3 4">
    <name type="scientific">Lingula anatina</name>
    <name type="common">Brachiopod</name>
    <name type="synonym">Lingula unguis</name>
    <dbReference type="NCBI Taxonomy" id="7574"/>
    <lineage>
        <taxon>Eukaryota</taxon>
        <taxon>Metazoa</taxon>
        <taxon>Spiralia</taxon>
        <taxon>Lophotrochozoa</taxon>
        <taxon>Brachiopoda</taxon>
        <taxon>Linguliformea</taxon>
        <taxon>Lingulata</taxon>
        <taxon>Lingulida</taxon>
        <taxon>Linguloidea</taxon>
        <taxon>Lingulidae</taxon>
        <taxon>Lingula</taxon>
    </lineage>
</organism>
<dbReference type="Gene3D" id="1.10.533.10">
    <property type="entry name" value="Death Domain, Fas"/>
    <property type="match status" value="1"/>
</dbReference>
<dbReference type="InterPro" id="IPR001315">
    <property type="entry name" value="CARD"/>
</dbReference>
<dbReference type="SUPFAM" id="SSF52540">
    <property type="entry name" value="P-loop containing nucleoside triphosphate hydrolases"/>
    <property type="match status" value="1"/>
</dbReference>
<dbReference type="InterPro" id="IPR002182">
    <property type="entry name" value="NB-ARC"/>
</dbReference>
<dbReference type="PROSITE" id="PS50209">
    <property type="entry name" value="CARD"/>
    <property type="match status" value="1"/>
</dbReference>
<accession>A0A2R2MQ58</accession>
<evidence type="ECO:0000313" key="3">
    <source>
        <dbReference type="Proteomes" id="UP000085678"/>
    </source>
</evidence>
<dbReference type="RefSeq" id="XP_023932147.1">
    <property type="nucleotide sequence ID" value="XM_024076379.1"/>
</dbReference>
<feature type="domain" description="CARD" evidence="2">
    <location>
        <begin position="11"/>
        <end position="103"/>
    </location>
</feature>
<dbReference type="GO" id="GO:0043531">
    <property type="term" value="F:ADP binding"/>
    <property type="evidence" value="ECO:0007669"/>
    <property type="project" value="InterPro"/>
</dbReference>
<dbReference type="InParanoid" id="A0A2R2MQ58"/>
<evidence type="ECO:0000259" key="2">
    <source>
        <dbReference type="PROSITE" id="PS50209"/>
    </source>
</evidence>
<dbReference type="InterPro" id="IPR011029">
    <property type="entry name" value="DEATH-like_dom_sf"/>
</dbReference>
<dbReference type="SUPFAM" id="SSF47986">
    <property type="entry name" value="DEATH domain"/>
    <property type="match status" value="1"/>
</dbReference>
<dbReference type="InterPro" id="IPR027417">
    <property type="entry name" value="P-loop_NTPase"/>
</dbReference>
<reference evidence="4" key="1">
    <citation type="submission" date="2025-08" db="UniProtKB">
        <authorList>
            <consortium name="RefSeq"/>
        </authorList>
    </citation>
    <scope>IDENTIFICATION</scope>
    <source>
        <tissue evidence="4">Gonads</tissue>
    </source>
</reference>
<feature type="region of interest" description="Disordered" evidence="1">
    <location>
        <begin position="104"/>
        <end position="127"/>
    </location>
</feature>
<dbReference type="SUPFAM" id="SSF81901">
    <property type="entry name" value="HCP-like"/>
    <property type="match status" value="1"/>
</dbReference>
<keyword evidence="3" id="KW-1185">Reference proteome</keyword>
<dbReference type="GeneID" id="106180117"/>
<evidence type="ECO:0000313" key="4">
    <source>
        <dbReference type="RefSeq" id="XP_023932147.1"/>
    </source>
</evidence>
<dbReference type="Pfam" id="PF00619">
    <property type="entry name" value="CARD"/>
    <property type="match status" value="1"/>
</dbReference>
<feature type="region of interest" description="Disordered" evidence="1">
    <location>
        <begin position="1"/>
        <end position="20"/>
    </location>
</feature>
<dbReference type="Gene3D" id="1.25.40.10">
    <property type="entry name" value="Tetratricopeptide repeat domain"/>
    <property type="match status" value="1"/>
</dbReference>
<proteinExistence type="predicted"/>
<evidence type="ECO:0000256" key="1">
    <source>
        <dbReference type="SAM" id="MobiDB-lite"/>
    </source>
</evidence>
<dbReference type="PANTHER" id="PTHR35205">
    <property type="entry name" value="NB-ARC AND TPR DOMAIN PROTEIN"/>
    <property type="match status" value="1"/>
</dbReference>
<gene>
    <name evidence="4" type="primary">LOC106180117</name>
</gene>
<dbReference type="SMART" id="SM00028">
    <property type="entry name" value="TPR"/>
    <property type="match status" value="2"/>
</dbReference>
<dbReference type="OrthoDB" id="1357022at2759"/>
<dbReference type="InterPro" id="IPR011990">
    <property type="entry name" value="TPR-like_helical_dom_sf"/>
</dbReference>
<dbReference type="GO" id="GO:0042981">
    <property type="term" value="P:regulation of apoptotic process"/>
    <property type="evidence" value="ECO:0007669"/>
    <property type="project" value="InterPro"/>
</dbReference>
<protein>
    <submittedName>
        <fullName evidence="4">Uncharacterized protein LOC106180117</fullName>
    </submittedName>
</protein>
<dbReference type="STRING" id="7574.A0A2R2MQ58"/>
<name>A0A2R2MQ58_LINAN</name>
<dbReference type="PANTHER" id="PTHR35205:SF1">
    <property type="entry name" value="ZU5 DOMAIN-CONTAINING PROTEIN"/>
    <property type="match status" value="1"/>
</dbReference>
<dbReference type="Gene3D" id="3.40.50.300">
    <property type="entry name" value="P-loop containing nucleotide triphosphate hydrolases"/>
    <property type="match status" value="1"/>
</dbReference>
<dbReference type="KEGG" id="lak:106180117"/>